<proteinExistence type="predicted"/>
<name>A0ABS2R1P7_9BACI</name>
<accession>A0ABS2R1P7</accession>
<reference evidence="1 2" key="1">
    <citation type="submission" date="2021-01" db="EMBL/GenBank/DDBJ databases">
        <title>Genomic Encyclopedia of Type Strains, Phase IV (KMG-IV): sequencing the most valuable type-strain genomes for metagenomic binning, comparative biology and taxonomic classification.</title>
        <authorList>
            <person name="Goeker M."/>
        </authorList>
    </citation>
    <scope>NUCLEOTIDE SEQUENCE [LARGE SCALE GENOMIC DNA]</scope>
    <source>
        <strain evidence="1 2">DSM 105453</strain>
    </source>
</reference>
<evidence type="ECO:0000313" key="1">
    <source>
        <dbReference type="EMBL" id="MBM7713280.1"/>
    </source>
</evidence>
<dbReference type="Proteomes" id="UP000823485">
    <property type="component" value="Unassembled WGS sequence"/>
</dbReference>
<sequence length="89" mass="10345">MGLNDGSYVVLPHFTWNVKNGAKNTRNMLSMYSEHLAAKLAKESDVSEITVFWEVPYHKEANNVAKFSYERNGEQMMVGEEWFDQVIRE</sequence>
<protein>
    <submittedName>
        <fullName evidence="1">Uncharacterized protein</fullName>
    </submittedName>
</protein>
<comment type="caution">
    <text evidence="1">The sequence shown here is derived from an EMBL/GenBank/DDBJ whole genome shotgun (WGS) entry which is preliminary data.</text>
</comment>
<keyword evidence="2" id="KW-1185">Reference proteome</keyword>
<dbReference type="EMBL" id="JAFBFH010000001">
    <property type="protein sequence ID" value="MBM7713280.1"/>
    <property type="molecule type" value="Genomic_DNA"/>
</dbReference>
<evidence type="ECO:0000313" key="2">
    <source>
        <dbReference type="Proteomes" id="UP000823485"/>
    </source>
</evidence>
<organism evidence="1 2">
    <name type="scientific">Siminovitchia thermophila</name>
    <dbReference type="NCBI Taxonomy" id="1245522"/>
    <lineage>
        <taxon>Bacteria</taxon>
        <taxon>Bacillati</taxon>
        <taxon>Bacillota</taxon>
        <taxon>Bacilli</taxon>
        <taxon>Bacillales</taxon>
        <taxon>Bacillaceae</taxon>
        <taxon>Siminovitchia</taxon>
    </lineage>
</organism>
<gene>
    <name evidence="1" type="ORF">JOC94_000246</name>
</gene>
<dbReference type="RefSeq" id="WP_077110416.1">
    <property type="nucleotide sequence ID" value="NZ_JAFBFH010000001.1"/>
</dbReference>